<sequence length="36" mass="4422">MFLYLLPSLCMCIYYVHMYCSYIVIVFFCCFFFNPS</sequence>
<accession>A0A0E9SM24</accession>
<protein>
    <submittedName>
        <fullName evidence="2">Uncharacterized protein</fullName>
    </submittedName>
</protein>
<organism evidence="2">
    <name type="scientific">Anguilla anguilla</name>
    <name type="common">European freshwater eel</name>
    <name type="synonym">Muraena anguilla</name>
    <dbReference type="NCBI Taxonomy" id="7936"/>
    <lineage>
        <taxon>Eukaryota</taxon>
        <taxon>Metazoa</taxon>
        <taxon>Chordata</taxon>
        <taxon>Craniata</taxon>
        <taxon>Vertebrata</taxon>
        <taxon>Euteleostomi</taxon>
        <taxon>Actinopterygii</taxon>
        <taxon>Neopterygii</taxon>
        <taxon>Teleostei</taxon>
        <taxon>Anguilliformes</taxon>
        <taxon>Anguillidae</taxon>
        <taxon>Anguilla</taxon>
    </lineage>
</organism>
<proteinExistence type="predicted"/>
<keyword evidence="1" id="KW-0472">Membrane</keyword>
<name>A0A0E9SM24_ANGAN</name>
<keyword evidence="1" id="KW-0812">Transmembrane</keyword>
<dbReference type="AlphaFoldDB" id="A0A0E9SM24"/>
<dbReference type="EMBL" id="GBXM01066310">
    <property type="protein sequence ID" value="JAH42267.1"/>
    <property type="molecule type" value="Transcribed_RNA"/>
</dbReference>
<evidence type="ECO:0000256" key="1">
    <source>
        <dbReference type="SAM" id="Phobius"/>
    </source>
</evidence>
<feature type="transmembrane region" description="Helical" evidence="1">
    <location>
        <begin position="12"/>
        <end position="34"/>
    </location>
</feature>
<reference evidence="2" key="2">
    <citation type="journal article" date="2015" name="Fish Shellfish Immunol.">
        <title>Early steps in the European eel (Anguilla anguilla)-Vibrio vulnificus interaction in the gills: Role of the RtxA13 toxin.</title>
        <authorList>
            <person name="Callol A."/>
            <person name="Pajuelo D."/>
            <person name="Ebbesson L."/>
            <person name="Teles M."/>
            <person name="MacKenzie S."/>
            <person name="Amaro C."/>
        </authorList>
    </citation>
    <scope>NUCLEOTIDE SEQUENCE</scope>
</reference>
<reference evidence="2" key="1">
    <citation type="submission" date="2014-11" db="EMBL/GenBank/DDBJ databases">
        <authorList>
            <person name="Amaro Gonzalez C."/>
        </authorList>
    </citation>
    <scope>NUCLEOTIDE SEQUENCE</scope>
</reference>
<keyword evidence="1" id="KW-1133">Transmembrane helix</keyword>
<evidence type="ECO:0000313" key="2">
    <source>
        <dbReference type="EMBL" id="JAH42267.1"/>
    </source>
</evidence>